<accession>A0A0U1NMA0</accession>
<dbReference type="HAMAP" id="MF_00048">
    <property type="entry name" value="UPF0102"/>
    <property type="match status" value="1"/>
</dbReference>
<dbReference type="GO" id="GO:0003676">
    <property type="term" value="F:nucleic acid binding"/>
    <property type="evidence" value="ECO:0007669"/>
    <property type="project" value="InterPro"/>
</dbReference>
<dbReference type="InterPro" id="IPR011856">
    <property type="entry name" value="tRNA_endonuc-like_dom_sf"/>
</dbReference>
<dbReference type="Pfam" id="PF02021">
    <property type="entry name" value="UPF0102"/>
    <property type="match status" value="1"/>
</dbReference>
<evidence type="ECO:0000313" key="4">
    <source>
        <dbReference type="Proteomes" id="UP000048949"/>
    </source>
</evidence>
<evidence type="ECO:0000256" key="1">
    <source>
        <dbReference type="ARBA" id="ARBA00006738"/>
    </source>
</evidence>
<dbReference type="PANTHER" id="PTHR34039">
    <property type="entry name" value="UPF0102 PROTEIN YRAN"/>
    <property type="match status" value="1"/>
</dbReference>
<dbReference type="InterPro" id="IPR011335">
    <property type="entry name" value="Restrct_endonuc-II-like"/>
</dbReference>
<dbReference type="SUPFAM" id="SSF52980">
    <property type="entry name" value="Restriction endonuclease-like"/>
    <property type="match status" value="1"/>
</dbReference>
<dbReference type="Proteomes" id="UP000048949">
    <property type="component" value="Unassembled WGS sequence"/>
</dbReference>
<evidence type="ECO:0000256" key="2">
    <source>
        <dbReference type="HAMAP-Rule" id="MF_00048"/>
    </source>
</evidence>
<proteinExistence type="inferred from homology"/>
<keyword evidence="4" id="KW-1185">Reference proteome</keyword>
<name>A0A0U1NMA0_9RHOB</name>
<dbReference type="OrthoDB" id="9812968at2"/>
<evidence type="ECO:0000313" key="3">
    <source>
        <dbReference type="EMBL" id="CRK75856.1"/>
    </source>
</evidence>
<dbReference type="AlphaFoldDB" id="A0A0U1NMA0"/>
<sequence>MLELVLERPTAVIAKQHRGQTSYHAGLAAEETAARHYQRAGKTLLQQRYRGRAGEIDLVVRDADELVFVEVKKSKTHAQAAQRLSRRQMDRICRVALEYVGSEPMGLLTPMRFDVALVDQYGAIDVIENAFGGY</sequence>
<dbReference type="RefSeq" id="WP_048599267.1">
    <property type="nucleotide sequence ID" value="NZ_CBFHGK010000004.1"/>
</dbReference>
<reference evidence="3 4" key="1">
    <citation type="submission" date="2015-04" db="EMBL/GenBank/DDBJ databases">
        <authorList>
            <person name="Syromyatnikov M.Y."/>
            <person name="Popov V.N."/>
        </authorList>
    </citation>
    <scope>NUCLEOTIDE SEQUENCE [LARGE SCALE GENOMIC DNA]</scope>
    <source>
        <strain evidence="3 4">CECT 5292</strain>
    </source>
</reference>
<dbReference type="InterPro" id="IPR003509">
    <property type="entry name" value="UPF0102_YraN-like"/>
</dbReference>
<dbReference type="STRING" id="282199.GCA_001049735_01910"/>
<organism evidence="3 4">
    <name type="scientific">Nereida ignava</name>
    <dbReference type="NCBI Taxonomy" id="282199"/>
    <lineage>
        <taxon>Bacteria</taxon>
        <taxon>Pseudomonadati</taxon>
        <taxon>Pseudomonadota</taxon>
        <taxon>Alphaproteobacteria</taxon>
        <taxon>Rhodobacterales</taxon>
        <taxon>Roseobacteraceae</taxon>
        <taxon>Nereida</taxon>
    </lineage>
</organism>
<dbReference type="Gene3D" id="3.40.1350.10">
    <property type="match status" value="1"/>
</dbReference>
<protein>
    <recommendedName>
        <fullName evidence="2">UPF0102 protein NIG5292_01911</fullName>
    </recommendedName>
</protein>
<dbReference type="PANTHER" id="PTHR34039:SF1">
    <property type="entry name" value="UPF0102 PROTEIN YRAN"/>
    <property type="match status" value="1"/>
</dbReference>
<gene>
    <name evidence="3" type="ORF">NIG5292_01911</name>
</gene>
<dbReference type="EMBL" id="CVQV01000009">
    <property type="protein sequence ID" value="CRK75856.1"/>
    <property type="molecule type" value="Genomic_DNA"/>
</dbReference>
<comment type="similarity">
    <text evidence="1 2">Belongs to the UPF0102 family.</text>
</comment>